<sequence length="153" mass="15721">MALPLTASTATEFPMSQTYNTTSKKLGLGLGVFSLALGALEVAAPKRVARALGLDENGAAPTTIRAFGLREIAAGAVLLRGPAVSFNVWNRVFGDAMDAYALLAGWGSSSKKSAMAGALAFVGGAAALDVYTAKALDRDTGRFLPVTKPDAML</sequence>
<reference evidence="1" key="1">
    <citation type="submission" date="2020-02" db="EMBL/GenBank/DDBJ databases">
        <authorList>
            <person name="Meier V. D."/>
        </authorList>
    </citation>
    <scope>NUCLEOTIDE SEQUENCE</scope>
    <source>
        <strain evidence="1">AVDCRST_MAG62</strain>
    </source>
</reference>
<evidence type="ECO:0000313" key="1">
    <source>
        <dbReference type="EMBL" id="CAA9517652.1"/>
    </source>
</evidence>
<dbReference type="EMBL" id="CADCWB010000114">
    <property type="protein sequence ID" value="CAA9517652.1"/>
    <property type="molecule type" value="Genomic_DNA"/>
</dbReference>
<name>A0A6J4TAR3_9SPHN</name>
<accession>A0A6J4TAR3</accession>
<proteinExistence type="predicted"/>
<dbReference type="AlphaFoldDB" id="A0A6J4TAR3"/>
<organism evidence="1">
    <name type="scientific">uncultured Sphingomonas sp</name>
    <dbReference type="NCBI Taxonomy" id="158754"/>
    <lineage>
        <taxon>Bacteria</taxon>
        <taxon>Pseudomonadati</taxon>
        <taxon>Pseudomonadota</taxon>
        <taxon>Alphaproteobacteria</taxon>
        <taxon>Sphingomonadales</taxon>
        <taxon>Sphingomonadaceae</taxon>
        <taxon>Sphingomonas</taxon>
        <taxon>environmental samples</taxon>
    </lineage>
</organism>
<protein>
    <submittedName>
        <fullName evidence="1">Uncharacterized protein</fullName>
    </submittedName>
</protein>
<gene>
    <name evidence="1" type="ORF">AVDCRST_MAG62-915</name>
</gene>